<dbReference type="VEuPathDB" id="AmoebaDB:FDP41_008442"/>
<keyword evidence="6" id="KW-1185">Reference proteome</keyword>
<evidence type="ECO:0000313" key="6">
    <source>
        <dbReference type="Proteomes" id="UP000444721"/>
    </source>
</evidence>
<evidence type="ECO:0000259" key="2">
    <source>
        <dbReference type="Pfam" id="PF26186"/>
    </source>
</evidence>
<dbReference type="EMBL" id="VFQX01000061">
    <property type="protein sequence ID" value="KAF0973235.1"/>
    <property type="molecule type" value="Genomic_DNA"/>
</dbReference>
<dbReference type="InterPro" id="IPR058685">
    <property type="entry name" value="Ig_NPHP4_4th"/>
</dbReference>
<feature type="domain" description="NPHP4 Ig-like" evidence="3">
    <location>
        <begin position="1320"/>
        <end position="1400"/>
    </location>
</feature>
<dbReference type="VEuPathDB" id="AmoebaDB:NF0033170"/>
<accession>A0A6A5BGT7</accession>
<sequence length="1401" mass="161619">MPTTPSQQSPSHQRSVIRDGLNRENEENSEEEEIDEEYSEDEEETSIEDSTFNEDNDTSAEMVLRKKFWANFERKKGTPVNSDIYLVIDEVNDKRVDLDQYIQQLDKIKCIKRYTPYTVVIHQATNINVPHEELKKFGEHSITVDYRLSGTLFHTHTKTWLSRTFYGPYVGRNFVRQVKKDHQKIQESVEFEMPLFFSSNIVDESVVLVLEVITAFRQKSTIVHEFSSAWTILRIFKETKYGKSVDTIPHLMSYVNDENFNVSRECFTFEGSPRVLSFVAEPLEDQLTKKTYTKISYSFFTHPELKTSGAVNYFRPNDIVCQKDFIPGIRYNSSKCITDLVNPSLSDAFQANIVDIQFTLPIQFEQKILSYMKDQRRKEHGEFVNNEKEVSLVKRVLSIGSHNTFTYIQGPSESTLVPVKNDMSGEVASLRLDNNFSLKVVKQELCAIIFEVHYIFEVPLPLGEFKRSFMDKLTGSNKNKKTVPEIDFTTYSVSVGYCLFFPNLKKFGKIEQEVICSPGLSFLGKPVFKASNLVTEQQDQKFTLQFNYFSVSNGDVEEKIVKEEKKKLVKQQSLKDEIQNTSPPPKVGAASHPIEEDVAVIPTEPQQIEDPAVLPPEIADESLNEQLPSTPKNNKEQSDYILEQLSSPGSDLDALSVPAINHYHEEKVELGRSRNLTKEIKQLMNSLKFNVVEDMNGRRLIGDGKESSIDNHMELQSHNMYFNFLSFMPKKSQNIPKSIYFKFQFFTFSQTDTSKTPLYLVEPTSFEENDVYVLSLKNQNDYNGNYGLQLKFTLDASTVTEEEYSKFLAYLRNDSLFVNTFDNESRFCYGVFRIPLALFMRDPSETSVQQTREYDVIESLESIITDEGFAEELKGTHLGKIVVTVSNVGKPAESQINKFVKAKQKYEATSRKKKPDGPTLSLYDQYNFLTSLKEPSFKEIEQMNNKQLIEYCSSKLQKVMEYRNKEKTNVILHNIEEMLTSHKVIYASFGELEYFEIPFKNMYTKDHAFTVEIEQKELSLSMIVDEEERLMLSDFQQNWKCIQLQSQGSYAYRFSLQSNVQCQIPFKFQCFSDMGENSNVEEIRVLVKNSSGSILKIIKIRVVPRSFVIHQNFEFFHPVVETVGRVTYKKKVKYSLAEFGHEHLHAANIFVKTNGNIYASTSSYANSSSFISIDLKSTLVNNTKSSGYVLIFGDQYFHRLIEIWKVVIIPVQTFTFDALIGQTNYSEFHIPKLSVSSDAYVRCEKIDTDHIDCSFEEETLQVKFTPDLNAERGTINSMFHILETSHSGTKLLARYFFKINLQQQTPSKTYNHVIPINSTEKLKLSFVNAEPRTIDYTISSNHPELLRFKVEQVTLAPGQRHVIYMKFFPCFTIGSQEILLYINRKEDNQTVKCLGINVKYQ</sequence>
<evidence type="ECO:0000256" key="1">
    <source>
        <dbReference type="SAM" id="MobiDB-lite"/>
    </source>
</evidence>
<dbReference type="GO" id="GO:0097730">
    <property type="term" value="C:non-motile cilium"/>
    <property type="evidence" value="ECO:0007669"/>
    <property type="project" value="InterPro"/>
</dbReference>
<feature type="compositionally biased region" description="Acidic residues" evidence="1">
    <location>
        <begin position="27"/>
        <end position="57"/>
    </location>
</feature>
<feature type="domain" description="NPHP4 C2-like" evidence="2">
    <location>
        <begin position="714"/>
        <end position="858"/>
    </location>
</feature>
<dbReference type="Pfam" id="PF26186">
    <property type="entry name" value="NPHP4_C2_3rd"/>
    <property type="match status" value="1"/>
</dbReference>
<feature type="region of interest" description="Disordered" evidence="1">
    <location>
        <begin position="1"/>
        <end position="57"/>
    </location>
</feature>
<feature type="region of interest" description="Disordered" evidence="1">
    <location>
        <begin position="571"/>
        <end position="591"/>
    </location>
</feature>
<dbReference type="GO" id="GO:0005856">
    <property type="term" value="C:cytoskeleton"/>
    <property type="evidence" value="ECO:0007669"/>
    <property type="project" value="InterPro"/>
</dbReference>
<evidence type="ECO:0000259" key="4">
    <source>
        <dbReference type="Pfam" id="PF26190"/>
    </source>
</evidence>
<feature type="compositionally biased region" description="Polar residues" evidence="1">
    <location>
        <begin position="1"/>
        <end position="14"/>
    </location>
</feature>
<dbReference type="Pfam" id="PF26190">
    <property type="entry name" value="Ig_NPHP4_1st"/>
    <property type="match status" value="1"/>
</dbReference>
<dbReference type="GO" id="GO:0090090">
    <property type="term" value="P:negative regulation of canonical Wnt signaling pathway"/>
    <property type="evidence" value="ECO:0007669"/>
    <property type="project" value="InterPro"/>
</dbReference>
<dbReference type="InterPro" id="IPR058765">
    <property type="entry name" value="NPHP4_C2-like"/>
</dbReference>
<feature type="compositionally biased region" description="Basic and acidic residues" evidence="1">
    <location>
        <begin position="16"/>
        <end position="26"/>
    </location>
</feature>
<evidence type="ECO:0000259" key="3">
    <source>
        <dbReference type="Pfam" id="PF26187"/>
    </source>
</evidence>
<dbReference type="GeneID" id="68115660"/>
<dbReference type="RefSeq" id="XP_044557948.1">
    <property type="nucleotide sequence ID" value="XM_044712296.1"/>
</dbReference>
<dbReference type="VEuPathDB" id="AmoebaDB:NfTy_093280"/>
<dbReference type="OMA" id="FEIRISL"/>
<dbReference type="PANTHER" id="PTHR31043">
    <property type="entry name" value="NEPHROCYSTIN-4"/>
    <property type="match status" value="1"/>
</dbReference>
<dbReference type="Pfam" id="PF26187">
    <property type="entry name" value="Ig_NPHP4_4th"/>
    <property type="match status" value="1"/>
</dbReference>
<dbReference type="OrthoDB" id="313446at2759"/>
<name>A0A6A5BGT7_NAEFO</name>
<proteinExistence type="predicted"/>
<evidence type="ECO:0000313" key="5">
    <source>
        <dbReference type="EMBL" id="KAF0973235.1"/>
    </source>
</evidence>
<comment type="caution">
    <text evidence="5">The sequence shown here is derived from an EMBL/GenBank/DDBJ whole genome shotgun (WGS) entry which is preliminary data.</text>
</comment>
<dbReference type="InterPro" id="IPR029775">
    <property type="entry name" value="NPHP4"/>
</dbReference>
<reference evidence="5 6" key="1">
    <citation type="journal article" date="2019" name="Sci. Rep.">
        <title>Nanopore sequencing improves the draft genome of the human pathogenic amoeba Naegleria fowleri.</title>
        <authorList>
            <person name="Liechti N."/>
            <person name="Schurch N."/>
            <person name="Bruggmann R."/>
            <person name="Wittwer M."/>
        </authorList>
    </citation>
    <scope>NUCLEOTIDE SEQUENCE [LARGE SCALE GENOMIC DNA]</scope>
    <source>
        <strain evidence="5 6">ATCC 30894</strain>
    </source>
</reference>
<gene>
    <name evidence="5" type="ORF">FDP41_008442</name>
</gene>
<protein>
    <submittedName>
        <fullName evidence="5">Uncharacterized protein</fullName>
    </submittedName>
</protein>
<dbReference type="Proteomes" id="UP000444721">
    <property type="component" value="Unassembled WGS sequence"/>
</dbReference>
<dbReference type="PANTHER" id="PTHR31043:SF3">
    <property type="entry name" value="NEPHROCYSTIN-4"/>
    <property type="match status" value="1"/>
</dbReference>
<dbReference type="InterPro" id="IPR058687">
    <property type="entry name" value="Ig_NPHP4_1st"/>
</dbReference>
<feature type="domain" description="NPHP4 Ig-like" evidence="4">
    <location>
        <begin position="982"/>
        <end position="1075"/>
    </location>
</feature>
<organism evidence="5 6">
    <name type="scientific">Naegleria fowleri</name>
    <name type="common">Brain eating amoeba</name>
    <dbReference type="NCBI Taxonomy" id="5763"/>
    <lineage>
        <taxon>Eukaryota</taxon>
        <taxon>Discoba</taxon>
        <taxon>Heterolobosea</taxon>
        <taxon>Tetramitia</taxon>
        <taxon>Eutetramitia</taxon>
        <taxon>Vahlkampfiidae</taxon>
        <taxon>Naegleria</taxon>
    </lineage>
</organism>